<protein>
    <submittedName>
        <fullName evidence="4">Anti-FecI sigma factor FecR</fullName>
    </submittedName>
</protein>
<accession>I0W7Q2</accession>
<dbReference type="InterPro" id="IPR032508">
    <property type="entry name" value="FecR_C"/>
</dbReference>
<keyword evidence="1" id="KW-1133">Transmembrane helix</keyword>
<dbReference type="Gene3D" id="2.60.120.1440">
    <property type="match status" value="1"/>
</dbReference>
<dbReference type="Gene3D" id="3.55.50.30">
    <property type="match status" value="1"/>
</dbReference>
<feature type="transmembrane region" description="Helical" evidence="1">
    <location>
        <begin position="70"/>
        <end position="89"/>
    </location>
</feature>
<dbReference type="EMBL" id="AJJU01000037">
    <property type="protein sequence ID" value="EID72418.1"/>
    <property type="molecule type" value="Genomic_DNA"/>
</dbReference>
<dbReference type="InterPro" id="IPR006860">
    <property type="entry name" value="FecR"/>
</dbReference>
<dbReference type="PANTHER" id="PTHR30273">
    <property type="entry name" value="PERIPLASMIC SIGNAL SENSOR AND SIGMA FACTOR ACTIVATOR FECR-RELATED"/>
    <property type="match status" value="1"/>
</dbReference>
<evidence type="ECO:0000313" key="4">
    <source>
        <dbReference type="EMBL" id="EID72418.1"/>
    </source>
</evidence>
<dbReference type="PATRIC" id="fig|946077.3.peg.2620"/>
<dbReference type="OrthoDB" id="649666at2"/>
<sequence>MEFKLILKKIEGTLSPEEQIIFDNWYLQSQRHRDYFHRVTQMKQPIGDIDTLKAYEKISKRLYRRKPSKLYYKIAAAALLLILISLPFVTNKNNQKFPPSTNEITKPSQTPILIGTDKAVLTLEDGSEIALEKDANFQNNYANSNGKELVYTSSSKNNNTSSIAYNTLSIPRGGQFYIVLSDGTKVWLNSETKLKYPVTFSLTTTRKVELVYGEAYFEVSPSTMNQGQGFTVITQGQEVEVLGTQFNIKAYQDDNYIATTLVEGKVRIVGEQTSIQLQPGMQSKQDINSSKIQSLHVDIYNEISWKEGFFSFKNKPLKDIVKQLSRWYNIDIEIHNEKAAELEFNGVFNKHQKLENILNIIENTNEAKFEKKGTKIIMK</sequence>
<keyword evidence="1" id="KW-0472">Membrane</keyword>
<comment type="caution">
    <text evidence="4">The sequence shown here is derived from an EMBL/GenBank/DDBJ whole genome shotgun (WGS) entry which is preliminary data.</text>
</comment>
<dbReference type="eggNOG" id="COG3712">
    <property type="taxonomic scope" value="Bacteria"/>
</dbReference>
<dbReference type="Pfam" id="PF04773">
    <property type="entry name" value="FecR"/>
    <property type="match status" value="1"/>
</dbReference>
<gene>
    <name evidence="4" type="ORF">W5A_12961</name>
</gene>
<dbReference type="RefSeq" id="WP_008241360.1">
    <property type="nucleotide sequence ID" value="NZ_AJJU01000037.1"/>
</dbReference>
<evidence type="ECO:0000259" key="2">
    <source>
        <dbReference type="Pfam" id="PF04773"/>
    </source>
</evidence>
<dbReference type="AlphaFoldDB" id="I0W7Q2"/>
<organism evidence="4 5">
    <name type="scientific">Imtechella halotolerans K1</name>
    <dbReference type="NCBI Taxonomy" id="946077"/>
    <lineage>
        <taxon>Bacteria</taxon>
        <taxon>Pseudomonadati</taxon>
        <taxon>Bacteroidota</taxon>
        <taxon>Flavobacteriia</taxon>
        <taxon>Flavobacteriales</taxon>
        <taxon>Flavobacteriaceae</taxon>
        <taxon>Imtechella</taxon>
    </lineage>
</organism>
<proteinExistence type="predicted"/>
<dbReference type="Proteomes" id="UP000005938">
    <property type="component" value="Unassembled WGS sequence"/>
</dbReference>
<keyword evidence="5" id="KW-1185">Reference proteome</keyword>
<dbReference type="GO" id="GO:0016989">
    <property type="term" value="F:sigma factor antagonist activity"/>
    <property type="evidence" value="ECO:0007669"/>
    <property type="project" value="TreeGrafter"/>
</dbReference>
<dbReference type="Pfam" id="PF16344">
    <property type="entry name" value="FecR_C"/>
    <property type="match status" value="1"/>
</dbReference>
<reference evidence="4 5" key="1">
    <citation type="journal article" date="2012" name="J. Bacteriol.">
        <title>Genome Sequence of the Halotolerant Bacterium Imtechella halotolerans K1T.</title>
        <authorList>
            <person name="Kumar S."/>
            <person name="Vikram S."/>
            <person name="Subramanian S."/>
            <person name="Raghava G.P."/>
            <person name="Pinnaka A.K."/>
        </authorList>
    </citation>
    <scope>NUCLEOTIDE SEQUENCE [LARGE SCALE GENOMIC DNA]</scope>
    <source>
        <strain evidence="4 5">K1</strain>
    </source>
</reference>
<dbReference type="PIRSF" id="PIRSF018266">
    <property type="entry name" value="FecR"/>
    <property type="match status" value="1"/>
</dbReference>
<dbReference type="STRING" id="946077.W5A_12961"/>
<feature type="domain" description="FecR protein" evidence="2">
    <location>
        <begin position="168"/>
        <end position="267"/>
    </location>
</feature>
<evidence type="ECO:0000259" key="3">
    <source>
        <dbReference type="Pfam" id="PF16344"/>
    </source>
</evidence>
<keyword evidence="1" id="KW-0812">Transmembrane</keyword>
<dbReference type="PANTHER" id="PTHR30273:SF2">
    <property type="entry name" value="PROTEIN FECR"/>
    <property type="match status" value="1"/>
</dbReference>
<evidence type="ECO:0000313" key="5">
    <source>
        <dbReference type="Proteomes" id="UP000005938"/>
    </source>
</evidence>
<evidence type="ECO:0000256" key="1">
    <source>
        <dbReference type="SAM" id="Phobius"/>
    </source>
</evidence>
<dbReference type="InterPro" id="IPR012373">
    <property type="entry name" value="Ferrdict_sens_TM"/>
</dbReference>
<name>I0W7Q2_9FLAO</name>
<feature type="domain" description="Protein FecR C-terminal" evidence="3">
    <location>
        <begin position="310"/>
        <end position="377"/>
    </location>
</feature>